<keyword evidence="1" id="KW-0812">Transmembrane</keyword>
<reference evidence="3" key="2">
    <citation type="submission" date="2020-10" db="UniProtKB">
        <authorList>
            <consortium name="WormBaseParasite"/>
        </authorList>
    </citation>
    <scope>IDENTIFICATION</scope>
</reference>
<proteinExistence type="predicted"/>
<keyword evidence="1" id="KW-1133">Transmembrane helix</keyword>
<evidence type="ECO:0000256" key="1">
    <source>
        <dbReference type="SAM" id="Phobius"/>
    </source>
</evidence>
<dbReference type="WBParaSite" id="Pan_g7690.t1">
    <property type="protein sequence ID" value="Pan_g7690.t1"/>
    <property type="gene ID" value="Pan_g7690"/>
</dbReference>
<accession>A0A7E4W6V9</accession>
<keyword evidence="1" id="KW-0472">Membrane</keyword>
<name>A0A7E4W6V9_PANRE</name>
<organism evidence="2 3">
    <name type="scientific">Panagrellus redivivus</name>
    <name type="common">Microworm</name>
    <dbReference type="NCBI Taxonomy" id="6233"/>
    <lineage>
        <taxon>Eukaryota</taxon>
        <taxon>Metazoa</taxon>
        <taxon>Ecdysozoa</taxon>
        <taxon>Nematoda</taxon>
        <taxon>Chromadorea</taxon>
        <taxon>Rhabditida</taxon>
        <taxon>Tylenchina</taxon>
        <taxon>Panagrolaimomorpha</taxon>
        <taxon>Panagrolaimoidea</taxon>
        <taxon>Panagrolaimidae</taxon>
        <taxon>Panagrellus</taxon>
    </lineage>
</organism>
<evidence type="ECO:0000313" key="3">
    <source>
        <dbReference type="WBParaSite" id="Pan_g7690.t1"/>
    </source>
</evidence>
<keyword evidence="2" id="KW-1185">Reference proteome</keyword>
<sequence>MVLLCFVYVESAVNPTSPSKSRIFTTPDGVLEDDDEYVHKTFDLCPVGSNAASGLSSGTTVSKSRVVRVCINDERITIEDSDEPIDCFFVPLEVITFSNCHALYQTKATPLVIARIRMNATGLSVYGDETKEFVTNFISEATGYNNTHIVITALQPFKDKTMDVDFLIFDNFYPEFEDADSQNGIAHFPLRNASENFSGFFNQTEIDVFGVWAVESNEIPIKLERVCQRHSTITTAFKYTVYAVIGLITCIVVLLIVFVVNKALERCARNKN</sequence>
<protein>
    <submittedName>
        <fullName evidence="3">Recep_L_domain domain-containing protein</fullName>
    </submittedName>
</protein>
<dbReference type="AlphaFoldDB" id="A0A7E4W6V9"/>
<feature type="transmembrane region" description="Helical" evidence="1">
    <location>
        <begin position="239"/>
        <end position="260"/>
    </location>
</feature>
<evidence type="ECO:0000313" key="2">
    <source>
        <dbReference type="Proteomes" id="UP000492821"/>
    </source>
</evidence>
<reference evidence="2" key="1">
    <citation type="journal article" date="2013" name="Genetics">
        <title>The draft genome and transcriptome of Panagrellus redivivus are shaped by the harsh demands of a free-living lifestyle.</title>
        <authorList>
            <person name="Srinivasan J."/>
            <person name="Dillman A.R."/>
            <person name="Macchietto M.G."/>
            <person name="Heikkinen L."/>
            <person name="Lakso M."/>
            <person name="Fracchia K.M."/>
            <person name="Antoshechkin I."/>
            <person name="Mortazavi A."/>
            <person name="Wong G."/>
            <person name="Sternberg P.W."/>
        </authorList>
    </citation>
    <scope>NUCLEOTIDE SEQUENCE [LARGE SCALE GENOMIC DNA]</scope>
    <source>
        <strain evidence="2">MT8872</strain>
    </source>
</reference>
<dbReference type="Proteomes" id="UP000492821">
    <property type="component" value="Unassembled WGS sequence"/>
</dbReference>